<evidence type="ECO:0000256" key="1">
    <source>
        <dbReference type="SAM" id="MobiDB-lite"/>
    </source>
</evidence>
<evidence type="ECO:0000313" key="4">
    <source>
        <dbReference type="Proteomes" id="UP000791440"/>
    </source>
</evidence>
<feature type="region of interest" description="Disordered" evidence="1">
    <location>
        <begin position="90"/>
        <end position="136"/>
    </location>
</feature>
<feature type="compositionally biased region" description="Basic residues" evidence="1">
    <location>
        <begin position="127"/>
        <end position="136"/>
    </location>
</feature>
<name>A0A922CIJ5_MANSE</name>
<reference evidence="3" key="1">
    <citation type="journal article" date="2016" name="Insect Biochem. Mol. Biol.">
        <title>Multifaceted biological insights from a draft genome sequence of the tobacco hornworm moth, Manduca sexta.</title>
        <authorList>
            <person name="Kanost M.R."/>
            <person name="Arrese E.L."/>
            <person name="Cao X."/>
            <person name="Chen Y.R."/>
            <person name="Chellapilla S."/>
            <person name="Goldsmith M.R."/>
            <person name="Grosse-Wilde E."/>
            <person name="Heckel D.G."/>
            <person name="Herndon N."/>
            <person name="Jiang H."/>
            <person name="Papanicolaou A."/>
            <person name="Qu J."/>
            <person name="Soulages J.L."/>
            <person name="Vogel H."/>
            <person name="Walters J."/>
            <person name="Waterhouse R.M."/>
            <person name="Ahn S.J."/>
            <person name="Almeida F.C."/>
            <person name="An C."/>
            <person name="Aqrawi P."/>
            <person name="Bretschneider A."/>
            <person name="Bryant W.B."/>
            <person name="Bucks S."/>
            <person name="Chao H."/>
            <person name="Chevignon G."/>
            <person name="Christen J.M."/>
            <person name="Clarke D.F."/>
            <person name="Dittmer N.T."/>
            <person name="Ferguson L.C.F."/>
            <person name="Garavelou S."/>
            <person name="Gordon K.H.J."/>
            <person name="Gunaratna R.T."/>
            <person name="Han Y."/>
            <person name="Hauser F."/>
            <person name="He Y."/>
            <person name="Heidel-Fischer H."/>
            <person name="Hirsh A."/>
            <person name="Hu Y."/>
            <person name="Jiang H."/>
            <person name="Kalra D."/>
            <person name="Klinner C."/>
            <person name="Konig C."/>
            <person name="Kovar C."/>
            <person name="Kroll A.R."/>
            <person name="Kuwar S.S."/>
            <person name="Lee S.L."/>
            <person name="Lehman R."/>
            <person name="Li K."/>
            <person name="Li Z."/>
            <person name="Liang H."/>
            <person name="Lovelace S."/>
            <person name="Lu Z."/>
            <person name="Mansfield J.H."/>
            <person name="McCulloch K.J."/>
            <person name="Mathew T."/>
            <person name="Morton B."/>
            <person name="Muzny D.M."/>
            <person name="Neunemann D."/>
            <person name="Ongeri F."/>
            <person name="Pauchet Y."/>
            <person name="Pu L.L."/>
            <person name="Pyrousis I."/>
            <person name="Rao X.J."/>
            <person name="Redding A."/>
            <person name="Roesel C."/>
            <person name="Sanchez-Gracia A."/>
            <person name="Schaack S."/>
            <person name="Shukla A."/>
            <person name="Tetreau G."/>
            <person name="Wang Y."/>
            <person name="Xiong G.H."/>
            <person name="Traut W."/>
            <person name="Walsh T.K."/>
            <person name="Worley K.C."/>
            <person name="Wu D."/>
            <person name="Wu W."/>
            <person name="Wu Y.Q."/>
            <person name="Zhang X."/>
            <person name="Zou Z."/>
            <person name="Zucker H."/>
            <person name="Briscoe A.D."/>
            <person name="Burmester T."/>
            <person name="Clem R.J."/>
            <person name="Feyereisen R."/>
            <person name="Grimmelikhuijzen C.J.P."/>
            <person name="Hamodrakas S.J."/>
            <person name="Hansson B.S."/>
            <person name="Huguet E."/>
            <person name="Jermiin L.S."/>
            <person name="Lan Q."/>
            <person name="Lehman H.K."/>
            <person name="Lorenzen M."/>
            <person name="Merzendorfer H."/>
            <person name="Michalopoulos I."/>
            <person name="Morton D.B."/>
            <person name="Muthukrishnan S."/>
            <person name="Oakeshott J.G."/>
            <person name="Palmer W."/>
            <person name="Park Y."/>
            <person name="Passarelli A.L."/>
            <person name="Rozas J."/>
            <person name="Schwartz L.M."/>
            <person name="Smith W."/>
            <person name="Southgate A."/>
            <person name="Vilcinskas A."/>
            <person name="Vogt R."/>
            <person name="Wang P."/>
            <person name="Werren J."/>
            <person name="Yu X.Q."/>
            <person name="Zhou J.J."/>
            <person name="Brown S.J."/>
            <person name="Scherer S.E."/>
            <person name="Richards S."/>
            <person name="Blissard G.W."/>
        </authorList>
    </citation>
    <scope>NUCLEOTIDE SEQUENCE</scope>
</reference>
<accession>A0A922CIJ5</accession>
<reference evidence="3" key="2">
    <citation type="submission" date="2020-12" db="EMBL/GenBank/DDBJ databases">
        <authorList>
            <person name="Kanost M."/>
        </authorList>
    </citation>
    <scope>NUCLEOTIDE SEQUENCE</scope>
</reference>
<keyword evidence="4" id="KW-1185">Reference proteome</keyword>
<proteinExistence type="predicted"/>
<dbReference type="Proteomes" id="UP000791440">
    <property type="component" value="Unassembled WGS sequence"/>
</dbReference>
<gene>
    <name evidence="3" type="ORF">O3G_MSEX005365</name>
</gene>
<evidence type="ECO:0000256" key="2">
    <source>
        <dbReference type="SAM" id="SignalP"/>
    </source>
</evidence>
<protein>
    <submittedName>
        <fullName evidence="3">Uncharacterized protein</fullName>
    </submittedName>
</protein>
<organism evidence="3 4">
    <name type="scientific">Manduca sexta</name>
    <name type="common">Tobacco hawkmoth</name>
    <name type="synonym">Tobacco hornworm</name>
    <dbReference type="NCBI Taxonomy" id="7130"/>
    <lineage>
        <taxon>Eukaryota</taxon>
        <taxon>Metazoa</taxon>
        <taxon>Ecdysozoa</taxon>
        <taxon>Arthropoda</taxon>
        <taxon>Hexapoda</taxon>
        <taxon>Insecta</taxon>
        <taxon>Pterygota</taxon>
        <taxon>Neoptera</taxon>
        <taxon>Endopterygota</taxon>
        <taxon>Lepidoptera</taxon>
        <taxon>Glossata</taxon>
        <taxon>Ditrysia</taxon>
        <taxon>Bombycoidea</taxon>
        <taxon>Sphingidae</taxon>
        <taxon>Sphinginae</taxon>
        <taxon>Sphingini</taxon>
        <taxon>Manduca</taxon>
    </lineage>
</organism>
<evidence type="ECO:0000313" key="3">
    <source>
        <dbReference type="EMBL" id="KAG6448160.1"/>
    </source>
</evidence>
<sequence length="203" mass="23304">MAVRSWLCGLLTLSLILNTAAQFMPPPGLPFPFPPQTPDGAPMPPMPPLPPMPLPPSPQQLPMPMPMPLSMQQPRIPMVVMPYYSKNEKSPTKYMKKKRRVPKRHYEDSTSDSEASDSGSNDFDFRAKRRPRKGRRQVLTPVVSYVTKDGYVVYQKKIKKERAKDWLEIGKKKNLIGSHEESGELLEEVKHRLRRAKKRSRDD</sequence>
<dbReference type="AlphaFoldDB" id="A0A922CIJ5"/>
<feature type="region of interest" description="Disordered" evidence="1">
    <location>
        <begin position="35"/>
        <end position="59"/>
    </location>
</feature>
<dbReference type="EMBL" id="JH668354">
    <property type="protein sequence ID" value="KAG6448160.1"/>
    <property type="molecule type" value="Genomic_DNA"/>
</dbReference>
<feature type="compositionally biased region" description="Basic residues" evidence="1">
    <location>
        <begin position="94"/>
        <end position="103"/>
    </location>
</feature>
<comment type="caution">
    <text evidence="3">The sequence shown here is derived from an EMBL/GenBank/DDBJ whole genome shotgun (WGS) entry which is preliminary data.</text>
</comment>
<feature type="signal peptide" evidence="2">
    <location>
        <begin position="1"/>
        <end position="21"/>
    </location>
</feature>
<keyword evidence="2" id="KW-0732">Signal</keyword>
<feature type="chain" id="PRO_5036857586" evidence="2">
    <location>
        <begin position="22"/>
        <end position="203"/>
    </location>
</feature>